<evidence type="ECO:0000259" key="9">
    <source>
        <dbReference type="PROSITE" id="PS51819"/>
    </source>
</evidence>
<comment type="subcellular location">
    <subcellularLocation>
        <location evidence="1">Mitochondrion</location>
    </subcellularLocation>
</comment>
<feature type="domain" description="VOC" evidence="9">
    <location>
        <begin position="343"/>
        <end position="464"/>
    </location>
</feature>
<name>Q9Y3E8_HUMAN</name>
<dbReference type="InterPro" id="IPR043194">
    <property type="entry name" value="GLOD4_C"/>
</dbReference>
<accession>Q9Y3E8</accession>
<dbReference type="CDD" id="cd08358">
    <property type="entry name" value="GLOD4_N"/>
    <property type="match status" value="1"/>
</dbReference>
<evidence type="ECO:0000256" key="3">
    <source>
        <dbReference type="ARBA" id="ARBA00017512"/>
    </source>
</evidence>
<dbReference type="InterPro" id="IPR059155">
    <property type="entry name" value="GLOD4_dom"/>
</dbReference>
<dbReference type="PROSITE" id="PS51819">
    <property type="entry name" value="VOC"/>
    <property type="match status" value="2"/>
</dbReference>
<comment type="subunit">
    <text evidence="7">Interacts with NUDT9.</text>
</comment>
<proteinExistence type="evidence at transcript level"/>
<dbReference type="PeptideAtlas" id="Q9Y3E8"/>
<dbReference type="PANTHER" id="PTHR46466">
    <property type="entry name" value="GLYOXALASE DOMAIN-CONTAINING PROTEIN 4"/>
    <property type="match status" value="1"/>
</dbReference>
<dbReference type="AlphaFoldDB" id="Q9Y3E8"/>
<dbReference type="Pfam" id="PF21701">
    <property type="entry name" value="GLOD4_C"/>
    <property type="match status" value="1"/>
</dbReference>
<keyword evidence="6" id="KW-0496">Mitochondrion</keyword>
<dbReference type="CDD" id="cd16357">
    <property type="entry name" value="GLOD4_C"/>
    <property type="match status" value="1"/>
</dbReference>
<dbReference type="PANTHER" id="PTHR46466:SF1">
    <property type="entry name" value="GLYOXALASE DOMAIN-CONTAINING PROTEIN 4"/>
    <property type="match status" value="1"/>
</dbReference>
<dbReference type="InterPro" id="IPR043193">
    <property type="entry name" value="GLOD4"/>
</dbReference>
<comment type="similarity">
    <text evidence="2">Belongs to the glyoxalase I family.</text>
</comment>
<protein>
    <recommendedName>
        <fullName evidence="3">Glyoxalase domain-containing protein 4</fullName>
    </recommendedName>
</protein>
<dbReference type="FunFam" id="3.10.180.10:FF:000010">
    <property type="entry name" value="Glyoxalase domain-containing protein 4"/>
    <property type="match status" value="1"/>
</dbReference>
<evidence type="ECO:0000256" key="5">
    <source>
        <dbReference type="ARBA" id="ARBA00022737"/>
    </source>
</evidence>
<sequence length="504" mass="55012">MRLTPFSLSTGNSFRYSRRLKKNIFGTAPALRVSEMSLRPSSRIFPCFSRNGLDFTIVITLAQPPVPGISFIVAKPRLFPGAGSAGCGLLERLFLSLLLGTGLRWCLRGCFPGARFCSTTSPEGHTTFTGLRRSARTQRLAQGPKPGPPAATVARQTSRVSPAPPCSLRPGLRHESAPSGIGDVTARGALRGLGCTVRVTAACGGNHGCSQMLHFVFKVGNRFQTARFYRDVLGMKVLRHEEFEEGCKAACNGPYDGKWSKTMVGFGPEDDHFVAELTYNYGVGDYKLGNDFMGITLASSQAVSNARKLEWPLTEVAEGVFETEAPGGYKFYLQNRSLPQSDPVLKVTLAVSDLQKSLNYWCNLLGMKIYEKDEEKQRALLGYADNQCKLELQGVKGGVDHAAAFGRIAFSCPQKELPDLEDLMKRENQKILTPLVSLDTPGKATVQVVILADPDGHEICFVGDEAFRELSKMDPEGSKLLDDAMAADKSDEWFAKHNKPKASG</sequence>
<dbReference type="FunFam" id="3.10.180.10:FF:000014">
    <property type="entry name" value="glyoxalase domain-containing protein 4"/>
    <property type="match status" value="1"/>
</dbReference>
<evidence type="ECO:0000256" key="8">
    <source>
        <dbReference type="SAM" id="MobiDB-lite"/>
    </source>
</evidence>
<evidence type="ECO:0000256" key="4">
    <source>
        <dbReference type="ARBA" id="ARBA00022553"/>
    </source>
</evidence>
<dbReference type="IntAct" id="Q9Y3E8">
    <property type="interactions" value="1"/>
</dbReference>
<dbReference type="InterPro" id="IPR037523">
    <property type="entry name" value="VOC_core"/>
</dbReference>
<evidence type="ECO:0000256" key="1">
    <source>
        <dbReference type="ARBA" id="ARBA00004173"/>
    </source>
</evidence>
<dbReference type="EMBL" id="AF151908">
    <property type="protein sequence ID" value="AAD34145.1"/>
    <property type="molecule type" value="mRNA"/>
</dbReference>
<evidence type="ECO:0000313" key="10">
    <source>
        <dbReference type="EMBL" id="AAD34145.1"/>
    </source>
</evidence>
<evidence type="ECO:0000256" key="2">
    <source>
        <dbReference type="ARBA" id="ARBA00010363"/>
    </source>
</evidence>
<keyword evidence="5" id="KW-0677">Repeat</keyword>
<dbReference type="Gene3D" id="3.10.180.10">
    <property type="entry name" value="2,3-Dihydroxybiphenyl 1,2-Dioxygenase, domain 1"/>
    <property type="match status" value="2"/>
</dbReference>
<feature type="region of interest" description="Disordered" evidence="8">
    <location>
        <begin position="137"/>
        <end position="180"/>
    </location>
</feature>
<evidence type="ECO:0000256" key="6">
    <source>
        <dbReference type="ARBA" id="ARBA00023128"/>
    </source>
</evidence>
<organism evidence="10">
    <name type="scientific">Homo sapiens</name>
    <name type="common">Human</name>
    <dbReference type="NCBI Taxonomy" id="9606"/>
    <lineage>
        <taxon>Eukaryota</taxon>
        <taxon>Metazoa</taxon>
        <taxon>Chordata</taxon>
        <taxon>Craniata</taxon>
        <taxon>Vertebrata</taxon>
        <taxon>Euteleostomi</taxon>
        <taxon>Mammalia</taxon>
        <taxon>Eutheria</taxon>
        <taxon>Euarchontoglires</taxon>
        <taxon>Primates</taxon>
        <taxon>Haplorrhini</taxon>
        <taxon>Catarrhini</taxon>
        <taxon>Hominidae</taxon>
        <taxon>Homo</taxon>
    </lineage>
</organism>
<dbReference type="SUPFAM" id="SSF54593">
    <property type="entry name" value="Glyoxalase/Bleomycin resistance protein/Dihydroxybiphenyl dioxygenase"/>
    <property type="match status" value="2"/>
</dbReference>
<dbReference type="Pfam" id="PF21207">
    <property type="entry name" value="GLOD4_N"/>
    <property type="match status" value="1"/>
</dbReference>
<dbReference type="GO" id="GO:0005739">
    <property type="term" value="C:mitochondrion"/>
    <property type="evidence" value="ECO:0007669"/>
    <property type="project" value="UniProtKB-SubCell"/>
</dbReference>
<reference evidence="10" key="2">
    <citation type="journal article" date="2000" name="Genome Res.">
        <title>Identification of novel human genes evolutionarily conserved in Caenorhabditis elegans by comparative proteomics.</title>
        <authorList>
            <person name="Lai C.H."/>
            <person name="Chou C.Y."/>
            <person name="Ch'ang L.Y."/>
            <person name="Liu C.S."/>
            <person name="Lin W."/>
        </authorList>
    </citation>
    <scope>NUCLEOTIDE SEQUENCE</scope>
</reference>
<evidence type="ECO:0000256" key="7">
    <source>
        <dbReference type="ARBA" id="ARBA00063667"/>
    </source>
</evidence>
<reference evidence="10" key="1">
    <citation type="submission" date="1999-05" db="EMBL/GenBank/DDBJ databases">
        <authorList>
            <person name="Lin W.-C."/>
        </authorList>
    </citation>
    <scope>NUCLEOTIDE SEQUENCE</scope>
</reference>
<feature type="domain" description="VOC" evidence="9">
    <location>
        <begin position="211"/>
        <end position="336"/>
    </location>
</feature>
<keyword evidence="4" id="KW-0597">Phosphoprotein</keyword>
<dbReference type="InterPro" id="IPR029068">
    <property type="entry name" value="Glyas_Bleomycin-R_OHBP_Dase"/>
</dbReference>